<feature type="compositionally biased region" description="Low complexity" evidence="10">
    <location>
        <begin position="1"/>
        <end position="14"/>
    </location>
</feature>
<dbReference type="PROSITE" id="PS50884">
    <property type="entry name" value="ZF_DOF_2"/>
    <property type="match status" value="1"/>
</dbReference>
<keyword evidence="6 9" id="KW-0804">Transcription</keyword>
<evidence type="ECO:0000256" key="3">
    <source>
        <dbReference type="ARBA" id="ARBA00022833"/>
    </source>
</evidence>
<dbReference type="GO" id="GO:0003700">
    <property type="term" value="F:DNA-binding transcription factor activity"/>
    <property type="evidence" value="ECO:0007669"/>
    <property type="project" value="UniProtKB-UniRule"/>
</dbReference>
<sequence>MDQLGRGEGLQQQQSRRRGTEAPRLHNTQQHPSHEICPRCNSSNTKFCYYNNYSLSQPRYFCKGCRRYWTQGGTLRNVPVGGGCRKSKRLKGCSVASAAAAPGCQPPQQQLQQQQMQQNHKQELQPRQMASQTPRATIYGNINSGSVAQRIDTSSNLAPLLSPFYPGYGGSFLSSLAAIQAMNQPKPPFAQPLGCGSSGGGNFRCPSNMRLQGYSIPSFGIQSFRPSDSSVHQGLVDSAAPAGPPGSDAWFWSSGGSCNDPSHAASASNRNQWTDFPGCGGPDDA</sequence>
<keyword evidence="4 9" id="KW-0805">Transcription regulation</keyword>
<feature type="region of interest" description="Disordered" evidence="10">
    <location>
        <begin position="1"/>
        <end position="36"/>
    </location>
</feature>
<keyword evidence="13" id="KW-1185">Reference proteome</keyword>
<dbReference type="PANTHER" id="PTHR31992">
    <property type="entry name" value="DOF ZINC FINGER PROTEIN DOF1.4-RELATED"/>
    <property type="match status" value="1"/>
</dbReference>
<dbReference type="EMBL" id="BSYO01000005">
    <property type="protein sequence ID" value="GMH05455.1"/>
    <property type="molecule type" value="Genomic_DNA"/>
</dbReference>
<keyword evidence="3 9" id="KW-0862">Zinc</keyword>
<evidence type="ECO:0000259" key="11">
    <source>
        <dbReference type="PROSITE" id="PS50884"/>
    </source>
</evidence>
<evidence type="ECO:0000313" key="12">
    <source>
        <dbReference type="EMBL" id="GMH05455.1"/>
    </source>
</evidence>
<dbReference type="PANTHER" id="PTHR31992:SF344">
    <property type="entry name" value="DOF ZINC FINGER PROTEIN"/>
    <property type="match status" value="1"/>
</dbReference>
<dbReference type="InterPro" id="IPR045174">
    <property type="entry name" value="Dof"/>
</dbReference>
<dbReference type="AlphaFoldDB" id="A0AAD3S6P1"/>
<evidence type="ECO:0000256" key="9">
    <source>
        <dbReference type="RuleBase" id="RU369094"/>
    </source>
</evidence>
<dbReference type="GO" id="GO:0005634">
    <property type="term" value="C:nucleus"/>
    <property type="evidence" value="ECO:0007669"/>
    <property type="project" value="UniProtKB-SubCell"/>
</dbReference>
<reference evidence="12" key="1">
    <citation type="submission" date="2023-05" db="EMBL/GenBank/DDBJ databases">
        <title>Nepenthes gracilis genome sequencing.</title>
        <authorList>
            <person name="Fukushima K."/>
        </authorList>
    </citation>
    <scope>NUCLEOTIDE SEQUENCE</scope>
    <source>
        <strain evidence="12">SING2019-196</strain>
    </source>
</reference>
<dbReference type="GO" id="GO:0008270">
    <property type="term" value="F:zinc ion binding"/>
    <property type="evidence" value="ECO:0007669"/>
    <property type="project" value="UniProtKB-KW"/>
</dbReference>
<evidence type="ECO:0000256" key="4">
    <source>
        <dbReference type="ARBA" id="ARBA00023015"/>
    </source>
</evidence>
<name>A0AAD3S6P1_NEPGR</name>
<evidence type="ECO:0000256" key="8">
    <source>
        <dbReference type="PROSITE-ProRule" id="PRU00071"/>
    </source>
</evidence>
<feature type="compositionally biased region" description="Low complexity" evidence="10">
    <location>
        <begin position="237"/>
        <end position="249"/>
    </location>
</feature>
<evidence type="ECO:0000256" key="7">
    <source>
        <dbReference type="ARBA" id="ARBA00023242"/>
    </source>
</evidence>
<keyword evidence="7 8" id="KW-0539">Nucleus</keyword>
<comment type="subcellular location">
    <subcellularLocation>
        <location evidence="8 9">Nucleus</location>
    </subcellularLocation>
</comment>
<comment type="caution">
    <text evidence="12">The sequence shown here is derived from an EMBL/GenBank/DDBJ whole genome shotgun (WGS) entry which is preliminary data.</text>
</comment>
<proteinExistence type="predicted"/>
<dbReference type="InterPro" id="IPR003851">
    <property type="entry name" value="Znf_Dof"/>
</dbReference>
<organism evidence="12 13">
    <name type="scientific">Nepenthes gracilis</name>
    <name type="common">Slender pitcher plant</name>
    <dbReference type="NCBI Taxonomy" id="150966"/>
    <lineage>
        <taxon>Eukaryota</taxon>
        <taxon>Viridiplantae</taxon>
        <taxon>Streptophyta</taxon>
        <taxon>Embryophyta</taxon>
        <taxon>Tracheophyta</taxon>
        <taxon>Spermatophyta</taxon>
        <taxon>Magnoliopsida</taxon>
        <taxon>eudicotyledons</taxon>
        <taxon>Gunneridae</taxon>
        <taxon>Pentapetalae</taxon>
        <taxon>Caryophyllales</taxon>
        <taxon>Nepenthaceae</taxon>
        <taxon>Nepenthes</taxon>
    </lineage>
</organism>
<evidence type="ECO:0000256" key="1">
    <source>
        <dbReference type="ARBA" id="ARBA00022723"/>
    </source>
</evidence>
<feature type="compositionally biased region" description="Polar residues" evidence="10">
    <location>
        <begin position="254"/>
        <end position="274"/>
    </location>
</feature>
<dbReference type="PROSITE" id="PS01361">
    <property type="entry name" value="ZF_DOF_1"/>
    <property type="match status" value="1"/>
</dbReference>
<evidence type="ECO:0000256" key="5">
    <source>
        <dbReference type="ARBA" id="ARBA00023125"/>
    </source>
</evidence>
<comment type="function">
    <text evidence="9">Transcription factor that binds specifically to a 5'-AA[AG]G-3' consensus core sequence.</text>
</comment>
<evidence type="ECO:0000256" key="6">
    <source>
        <dbReference type="ARBA" id="ARBA00023163"/>
    </source>
</evidence>
<feature type="domain" description="Dof-type" evidence="11">
    <location>
        <begin position="35"/>
        <end position="89"/>
    </location>
</feature>
<gene>
    <name evidence="12" type="ORF">Nepgr_007295</name>
</gene>
<evidence type="ECO:0000256" key="2">
    <source>
        <dbReference type="ARBA" id="ARBA00022771"/>
    </source>
</evidence>
<protein>
    <recommendedName>
        <fullName evidence="9">Dof zinc finger protein</fullName>
    </recommendedName>
</protein>
<evidence type="ECO:0000313" key="13">
    <source>
        <dbReference type="Proteomes" id="UP001279734"/>
    </source>
</evidence>
<keyword evidence="5 8" id="KW-0238">DNA-binding</keyword>
<evidence type="ECO:0000256" key="10">
    <source>
        <dbReference type="SAM" id="MobiDB-lite"/>
    </source>
</evidence>
<dbReference type="Pfam" id="PF02701">
    <property type="entry name" value="Zn_ribbon_Dof"/>
    <property type="match status" value="1"/>
</dbReference>
<dbReference type="Proteomes" id="UP001279734">
    <property type="component" value="Unassembled WGS sequence"/>
</dbReference>
<accession>A0AAD3S6P1</accession>
<keyword evidence="2 8" id="KW-0863">Zinc-finger</keyword>
<dbReference type="GO" id="GO:0003677">
    <property type="term" value="F:DNA binding"/>
    <property type="evidence" value="ECO:0007669"/>
    <property type="project" value="UniProtKB-UniRule"/>
</dbReference>
<keyword evidence="1 9" id="KW-0479">Metal-binding</keyword>
<feature type="region of interest" description="Disordered" evidence="10">
    <location>
        <begin position="230"/>
        <end position="285"/>
    </location>
</feature>